<comment type="caution">
    <text evidence="1">The sequence shown here is derived from an EMBL/GenBank/DDBJ whole genome shotgun (WGS) entry which is preliminary data.</text>
</comment>
<dbReference type="EMBL" id="QTSX02003070">
    <property type="protein sequence ID" value="KAJ9072006.1"/>
    <property type="molecule type" value="Genomic_DNA"/>
</dbReference>
<evidence type="ECO:0000313" key="1">
    <source>
        <dbReference type="EMBL" id="KAJ9072006.1"/>
    </source>
</evidence>
<evidence type="ECO:0000313" key="2">
    <source>
        <dbReference type="Proteomes" id="UP001165960"/>
    </source>
</evidence>
<proteinExistence type="predicted"/>
<organism evidence="1 2">
    <name type="scientific">Entomophthora muscae</name>
    <dbReference type="NCBI Taxonomy" id="34485"/>
    <lineage>
        <taxon>Eukaryota</taxon>
        <taxon>Fungi</taxon>
        <taxon>Fungi incertae sedis</taxon>
        <taxon>Zoopagomycota</taxon>
        <taxon>Entomophthoromycotina</taxon>
        <taxon>Entomophthoromycetes</taxon>
        <taxon>Entomophthorales</taxon>
        <taxon>Entomophthoraceae</taxon>
        <taxon>Entomophthora</taxon>
    </lineage>
</organism>
<reference evidence="1" key="1">
    <citation type="submission" date="2022-04" db="EMBL/GenBank/DDBJ databases">
        <title>Genome of the entomopathogenic fungus Entomophthora muscae.</title>
        <authorList>
            <person name="Elya C."/>
            <person name="Lovett B.R."/>
            <person name="Lee E."/>
            <person name="Macias A.M."/>
            <person name="Hajek A.E."/>
            <person name="De Bivort B.L."/>
            <person name="Kasson M.T."/>
            <person name="De Fine Licht H.H."/>
            <person name="Stajich J.E."/>
        </authorList>
    </citation>
    <scope>NUCLEOTIDE SEQUENCE</scope>
    <source>
        <strain evidence="1">Berkeley</strain>
    </source>
</reference>
<name>A0ACC2TC39_9FUNG</name>
<gene>
    <name evidence="1" type="ORF">DSO57_1031689</name>
</gene>
<keyword evidence="2" id="KW-1185">Reference proteome</keyword>
<dbReference type="Proteomes" id="UP001165960">
    <property type="component" value="Unassembled WGS sequence"/>
</dbReference>
<accession>A0ACC2TC39</accession>
<protein>
    <submittedName>
        <fullName evidence="1">Uncharacterized protein</fullName>
    </submittedName>
</protein>
<sequence length="132" mass="14466">MAFAYAFYLIQFCLADAVRNIPDINQILTEEKPWKQVREGPNKGAKVDNEFPPLSGEKKNQNLGKTELHKNWNILSSEQAPAATTQTPAAAAQAPARSPGPSRLPVAHCQLPGPTPQPTKTHHNTQPVRKVP</sequence>